<evidence type="ECO:0000313" key="1">
    <source>
        <dbReference type="EMBL" id="AIR62872.1"/>
    </source>
</evidence>
<dbReference type="EMBL" id="CP009458">
    <property type="protein sequence ID" value="AIR62872.1"/>
    <property type="molecule type" value="Genomic_DNA"/>
</dbReference>
<dbReference type="CDD" id="cd20696">
    <property type="entry name" value="CdiI_Ecoli3006-like"/>
    <property type="match status" value="1"/>
</dbReference>
<gene>
    <name evidence="1" type="ORF">LH23_20105</name>
</gene>
<name>A0AAN0VUX5_9ENTR</name>
<dbReference type="AlphaFoldDB" id="A0AAN0VUX5"/>
<protein>
    <submittedName>
        <fullName evidence="1">Uncharacterized protein</fullName>
    </submittedName>
</protein>
<proteinExistence type="predicted"/>
<dbReference type="RefSeq" id="WP_039294888.1">
    <property type="nucleotide sequence ID" value="NZ_CP009458.1"/>
</dbReference>
<dbReference type="Proteomes" id="UP000029516">
    <property type="component" value="Chromosome"/>
</dbReference>
<sequence length="162" mass="19019">MKKSKEQIILELNNYLQFGYTNADSYDDPRDEVAILLTSLHFIDPRECEIFCKKIIGSKENSDNYLDSSCLSHFFDLNKEYALHYVEQHITNMSTPILDETMDGFVKYSRTSFRIKFSDDLISKIYTRYKEISADPFYAEMLAATYKFFSEAYPENNANSQR</sequence>
<organism evidence="1 2">
    <name type="scientific">Cedecea neteri</name>
    <dbReference type="NCBI Taxonomy" id="158822"/>
    <lineage>
        <taxon>Bacteria</taxon>
        <taxon>Pseudomonadati</taxon>
        <taxon>Pseudomonadota</taxon>
        <taxon>Gammaproteobacteria</taxon>
        <taxon>Enterobacterales</taxon>
        <taxon>Enterobacteriaceae</taxon>
        <taxon>Cedecea</taxon>
    </lineage>
</organism>
<evidence type="ECO:0000313" key="2">
    <source>
        <dbReference type="Proteomes" id="UP000029516"/>
    </source>
</evidence>
<dbReference type="KEGG" id="cem:LH23_20105"/>
<reference evidence="1 2" key="1">
    <citation type="submission" date="2014-09" db="EMBL/GenBank/DDBJ databases">
        <authorList>
            <person name="Chan K.-G."/>
        </authorList>
    </citation>
    <scope>NUCLEOTIDE SEQUENCE [LARGE SCALE GENOMIC DNA]</scope>
    <source>
        <strain evidence="1 2">M006</strain>
    </source>
</reference>
<accession>A0AAN0VUX5</accession>